<proteinExistence type="predicted"/>
<dbReference type="GO" id="GO:0051537">
    <property type="term" value="F:2 iron, 2 sulfur cluster binding"/>
    <property type="evidence" value="ECO:0007669"/>
    <property type="project" value="TreeGrafter"/>
</dbReference>
<accession>A0A2T1DP15</accession>
<dbReference type="GO" id="GO:0005506">
    <property type="term" value="F:iron ion binding"/>
    <property type="evidence" value="ECO:0007669"/>
    <property type="project" value="TreeGrafter"/>
</dbReference>
<evidence type="ECO:0000313" key="2">
    <source>
        <dbReference type="EMBL" id="PSB22202.1"/>
    </source>
</evidence>
<keyword evidence="3" id="KW-1185">Reference proteome</keyword>
<dbReference type="PROSITE" id="PS01152">
    <property type="entry name" value="HESB"/>
    <property type="match status" value="1"/>
</dbReference>
<organism evidence="2 3">
    <name type="scientific">Phormidesmis priestleyi ULC007</name>
    <dbReference type="NCBI Taxonomy" id="1920490"/>
    <lineage>
        <taxon>Bacteria</taxon>
        <taxon>Bacillati</taxon>
        <taxon>Cyanobacteriota</taxon>
        <taxon>Cyanophyceae</taxon>
        <taxon>Leptolyngbyales</taxon>
        <taxon>Leptolyngbyaceae</taxon>
        <taxon>Phormidesmis</taxon>
    </lineage>
</organism>
<protein>
    <submittedName>
        <fullName evidence="2">Iron-sulfur cluster assembly accessory protein</fullName>
    </submittedName>
</protein>
<dbReference type="InterPro" id="IPR017870">
    <property type="entry name" value="FeS_cluster_insertion_CS"/>
</dbReference>
<gene>
    <name evidence="2" type="ORF">C7B65_02035</name>
</gene>
<dbReference type="AlphaFoldDB" id="A0A2T1DP15"/>
<reference evidence="2 3" key="2">
    <citation type="submission" date="2018-03" db="EMBL/GenBank/DDBJ databases">
        <title>The ancient ancestry and fast evolution of plastids.</title>
        <authorList>
            <person name="Moore K.R."/>
            <person name="Magnabosco C."/>
            <person name="Momper L."/>
            <person name="Gold D.A."/>
            <person name="Bosak T."/>
            <person name="Fournier G.P."/>
        </authorList>
    </citation>
    <scope>NUCLEOTIDE SEQUENCE [LARGE SCALE GENOMIC DNA]</scope>
    <source>
        <strain evidence="2 3">ULC007</strain>
    </source>
</reference>
<dbReference type="InterPro" id="IPR000361">
    <property type="entry name" value="ATAP_core_dom"/>
</dbReference>
<dbReference type="Gene3D" id="2.60.300.12">
    <property type="entry name" value="HesB-like domain"/>
    <property type="match status" value="1"/>
</dbReference>
<dbReference type="InterPro" id="IPR035903">
    <property type="entry name" value="HesB-like_dom_sf"/>
</dbReference>
<dbReference type="SUPFAM" id="SSF89360">
    <property type="entry name" value="HesB-like domain"/>
    <property type="match status" value="1"/>
</dbReference>
<dbReference type="EMBL" id="PVWG01000001">
    <property type="protein sequence ID" value="PSB22202.1"/>
    <property type="molecule type" value="Genomic_DNA"/>
</dbReference>
<sequence length="113" mass="12707">MIHLSHSAVEEILRLKLRQRNSQVFFRLSIQPVGCFGRSYLTKFDQVLQPEDQIYDCNGIQVAIDPDSLTHLQGLTLDYSEDLMGGSFRFHNPNAVKSCDCGNSFSIAEASPE</sequence>
<dbReference type="NCBIfam" id="TIGR00049">
    <property type="entry name" value="iron-sulfur cluster assembly accessory protein"/>
    <property type="match status" value="1"/>
</dbReference>
<dbReference type="GO" id="GO:0016226">
    <property type="term" value="P:iron-sulfur cluster assembly"/>
    <property type="evidence" value="ECO:0007669"/>
    <property type="project" value="InterPro"/>
</dbReference>
<dbReference type="RefSeq" id="WP_073069223.1">
    <property type="nucleotide sequence ID" value="NZ_MPPI01000001.1"/>
</dbReference>
<feature type="domain" description="Core" evidence="1">
    <location>
        <begin position="2"/>
        <end position="103"/>
    </location>
</feature>
<dbReference type="OrthoDB" id="9801228at2"/>
<dbReference type="Proteomes" id="UP000238634">
    <property type="component" value="Unassembled WGS sequence"/>
</dbReference>
<evidence type="ECO:0000313" key="3">
    <source>
        <dbReference type="Proteomes" id="UP000238634"/>
    </source>
</evidence>
<dbReference type="PANTHER" id="PTHR43011:SF1">
    <property type="entry name" value="IRON-SULFUR CLUSTER ASSEMBLY 2 HOMOLOG, MITOCHONDRIAL"/>
    <property type="match status" value="1"/>
</dbReference>
<comment type="caution">
    <text evidence="2">The sequence shown here is derived from an EMBL/GenBank/DDBJ whole genome shotgun (WGS) entry which is preliminary data.</text>
</comment>
<name>A0A2T1DP15_9CYAN</name>
<evidence type="ECO:0000259" key="1">
    <source>
        <dbReference type="Pfam" id="PF01521"/>
    </source>
</evidence>
<dbReference type="STRING" id="1920490.GCA_001895925_00954"/>
<reference evidence="2 3" key="1">
    <citation type="submission" date="2018-02" db="EMBL/GenBank/DDBJ databases">
        <authorList>
            <person name="Cohen D.B."/>
            <person name="Kent A.D."/>
        </authorList>
    </citation>
    <scope>NUCLEOTIDE SEQUENCE [LARGE SCALE GENOMIC DNA]</scope>
    <source>
        <strain evidence="2 3">ULC007</strain>
    </source>
</reference>
<dbReference type="InterPro" id="IPR016092">
    <property type="entry name" value="ATAP"/>
</dbReference>
<dbReference type="PANTHER" id="PTHR43011">
    <property type="entry name" value="IRON-SULFUR CLUSTER ASSEMBLY 2 HOMOLOG, MITOCHONDRIAL"/>
    <property type="match status" value="1"/>
</dbReference>
<dbReference type="GO" id="GO:0051539">
    <property type="term" value="F:4 iron, 4 sulfur cluster binding"/>
    <property type="evidence" value="ECO:0007669"/>
    <property type="project" value="TreeGrafter"/>
</dbReference>
<dbReference type="Pfam" id="PF01521">
    <property type="entry name" value="Fe-S_biosyn"/>
    <property type="match status" value="1"/>
</dbReference>